<comment type="caution">
    <text evidence="4">The sequence shown here is derived from an EMBL/GenBank/DDBJ whole genome shotgun (WGS) entry which is preliminary data.</text>
</comment>
<keyword evidence="2" id="KW-0285">Flavoprotein</keyword>
<evidence type="ECO:0000313" key="5">
    <source>
        <dbReference type="Proteomes" id="UP001139333"/>
    </source>
</evidence>
<feature type="binding site" evidence="2">
    <location>
        <position position="378"/>
    </location>
    <ligand>
        <name>FAD</name>
        <dbReference type="ChEBI" id="CHEBI:57692"/>
    </ligand>
</feature>
<evidence type="ECO:0000256" key="1">
    <source>
        <dbReference type="PIRSR" id="PIRSR011396-1"/>
    </source>
</evidence>
<dbReference type="EMBL" id="JAKIKP010000007">
    <property type="protein sequence ID" value="MCL1143197.1"/>
    <property type="molecule type" value="Genomic_DNA"/>
</dbReference>
<keyword evidence="2" id="KW-0274">FAD</keyword>
<gene>
    <name evidence="4" type="ORF">L2672_10865</name>
</gene>
<dbReference type="GO" id="GO:0004497">
    <property type="term" value="F:monooxygenase activity"/>
    <property type="evidence" value="ECO:0007669"/>
    <property type="project" value="InterPro"/>
</dbReference>
<dbReference type="AlphaFoldDB" id="A0A9X1ZPD3"/>
<dbReference type="GO" id="GO:0000166">
    <property type="term" value="F:nucleotide binding"/>
    <property type="evidence" value="ECO:0007669"/>
    <property type="project" value="UniProtKB-KW"/>
</dbReference>
<dbReference type="InterPro" id="IPR050816">
    <property type="entry name" value="Flavin-dep_Halogenase_NPB"/>
</dbReference>
<dbReference type="InterPro" id="IPR036188">
    <property type="entry name" value="FAD/NAD-bd_sf"/>
</dbReference>
<feature type="binding site" evidence="2">
    <location>
        <begin position="35"/>
        <end position="38"/>
    </location>
    <ligand>
        <name>FAD</name>
        <dbReference type="ChEBI" id="CHEBI:57692"/>
    </ligand>
</feature>
<sequence>MSKTINNNSLDNQPIDTQLHTNPTKPIENIVIVGGGTAGWITAGTLAAKLKKQHDKNFSVTLIESANVAPIGVGEGTWPTMRRTLKNMGIRETDFIRQCHVSFKQGAKFCQWVTGKKDDFYYHPLMLPESAGQDDVSAYWQAIQFPYMAHSSHSNNAADQQSFSMLLSPQQAICEAGLAPKLITTAEYDAIANYAYHLDAGCFSEFLKQHCINQLNVNHVVDDVIGISNDDSGDISCLTTKQHSDIYGDLFIDCSGFKSLLLGEHYQVPFKSCQDILFVDSAIAVQVPYEDENSPIASHTISTAQTAGWIWDIGLSSRRGVGHVYASKYISEQAATEQLKQYLSPTVADVEQLTFRKIDINPGHREKFWHKNCVAVGLSAGFLEPLEASALLLVEISANMIAQQLPANRACMDIVAERFNQTFLYRWDRIIDFLKLHYMLTQRNDSPFWVDNRDPKTIPQSLQTLLELWRYQLPSDNDFTHATEVFPAASYQYVLYGMGFKTQAPHWGISTQAKDAATAVFDKVAQDTAQLQHNLVSNRALINLIKQYGLQRV</sequence>
<feature type="binding site" evidence="2">
    <location>
        <position position="387"/>
    </location>
    <ligand>
        <name>L-tryptophan</name>
        <dbReference type="ChEBI" id="CHEBI:57912"/>
    </ligand>
</feature>
<evidence type="ECO:0000256" key="2">
    <source>
        <dbReference type="PIRSR" id="PIRSR011396-2"/>
    </source>
</evidence>
<evidence type="ECO:0000313" key="4">
    <source>
        <dbReference type="EMBL" id="MCL1143197.1"/>
    </source>
</evidence>
<dbReference type="InterPro" id="IPR006905">
    <property type="entry name" value="Flavin_halogenase"/>
</dbReference>
<reference evidence="4" key="1">
    <citation type="submission" date="2022-01" db="EMBL/GenBank/DDBJ databases">
        <title>Whole genome-based taxonomy of the Shewanellaceae.</title>
        <authorList>
            <person name="Martin-Rodriguez A.J."/>
        </authorList>
    </citation>
    <scope>NUCLEOTIDE SEQUENCE</scope>
    <source>
        <strain evidence="4">DSM 16422</strain>
    </source>
</reference>
<dbReference type="Gene3D" id="3.50.50.60">
    <property type="entry name" value="FAD/NAD(P)-binding domain"/>
    <property type="match status" value="1"/>
</dbReference>
<evidence type="ECO:0000256" key="3">
    <source>
        <dbReference type="SAM" id="MobiDB-lite"/>
    </source>
</evidence>
<accession>A0A9X1ZPD3</accession>
<feature type="binding site" evidence="2">
    <location>
        <position position="104"/>
    </location>
    <ligand>
        <name>7-chloro-L-tryptophan</name>
        <dbReference type="ChEBI" id="CHEBI:58713"/>
    </ligand>
</feature>
<keyword evidence="2" id="KW-0547">Nucleotide-binding</keyword>
<dbReference type="Proteomes" id="UP001139333">
    <property type="component" value="Unassembled WGS sequence"/>
</dbReference>
<feature type="active site" evidence="1">
    <location>
        <position position="104"/>
    </location>
</feature>
<dbReference type="RefSeq" id="WP_248995876.1">
    <property type="nucleotide sequence ID" value="NZ_JAKIKP010000007.1"/>
</dbReference>
<feature type="region of interest" description="Disordered" evidence="3">
    <location>
        <begin position="1"/>
        <end position="22"/>
    </location>
</feature>
<dbReference type="Pfam" id="PF04820">
    <property type="entry name" value="Trp_halogenase"/>
    <property type="match status" value="1"/>
</dbReference>
<proteinExistence type="predicted"/>
<feature type="binding site" evidence="2">
    <location>
        <position position="224"/>
    </location>
    <ligand>
        <name>FAD</name>
        <dbReference type="ChEBI" id="CHEBI:57692"/>
    </ligand>
</feature>
<keyword evidence="5" id="KW-1185">Reference proteome</keyword>
<dbReference type="PANTHER" id="PTHR43747">
    <property type="entry name" value="FAD-BINDING PROTEIN"/>
    <property type="match status" value="1"/>
</dbReference>
<dbReference type="PIRSF" id="PIRSF011396">
    <property type="entry name" value="Trp_halogenase"/>
    <property type="match status" value="1"/>
</dbReference>
<dbReference type="SUPFAM" id="SSF51905">
    <property type="entry name" value="FAD/NAD(P)-binding domain"/>
    <property type="match status" value="1"/>
</dbReference>
<name>A0A9X1ZPD3_9GAMM</name>
<organism evidence="4 5">
    <name type="scientific">Shewanella gaetbuli</name>
    <dbReference type="NCBI Taxonomy" id="220752"/>
    <lineage>
        <taxon>Bacteria</taxon>
        <taxon>Pseudomonadati</taxon>
        <taxon>Pseudomonadota</taxon>
        <taxon>Gammaproteobacteria</taxon>
        <taxon>Alteromonadales</taxon>
        <taxon>Shewanellaceae</taxon>
        <taxon>Shewanella</taxon>
    </lineage>
</organism>
<dbReference type="PANTHER" id="PTHR43747:SF4">
    <property type="entry name" value="FLAVIN-DEPENDENT TRYPTOPHAN HALOGENASE"/>
    <property type="match status" value="1"/>
</dbReference>
<protein>
    <submittedName>
        <fullName evidence="4">Tryptophan 7-halogenase</fullName>
    </submittedName>
</protein>
<dbReference type="InterPro" id="IPR033856">
    <property type="entry name" value="Trp_halogen"/>
</dbReference>